<proteinExistence type="predicted"/>
<protein>
    <submittedName>
        <fullName evidence="2">Uncharacterized protein</fullName>
    </submittedName>
</protein>
<organism evidence="1 2">
    <name type="scientific">Parascaris equorum</name>
    <name type="common">Equine roundworm</name>
    <dbReference type="NCBI Taxonomy" id="6256"/>
    <lineage>
        <taxon>Eukaryota</taxon>
        <taxon>Metazoa</taxon>
        <taxon>Ecdysozoa</taxon>
        <taxon>Nematoda</taxon>
        <taxon>Chromadorea</taxon>
        <taxon>Rhabditida</taxon>
        <taxon>Spirurina</taxon>
        <taxon>Ascaridomorpha</taxon>
        <taxon>Ascaridoidea</taxon>
        <taxon>Ascarididae</taxon>
        <taxon>Parascaris</taxon>
    </lineage>
</organism>
<accession>A0A914RN60</accession>
<dbReference type="WBParaSite" id="PEQ_0000625201-mRNA-1">
    <property type="protein sequence ID" value="PEQ_0000625201-mRNA-1"/>
    <property type="gene ID" value="PEQ_0000625201"/>
</dbReference>
<reference evidence="2" key="1">
    <citation type="submission" date="2022-11" db="UniProtKB">
        <authorList>
            <consortium name="WormBaseParasite"/>
        </authorList>
    </citation>
    <scope>IDENTIFICATION</scope>
</reference>
<evidence type="ECO:0000313" key="2">
    <source>
        <dbReference type="WBParaSite" id="PEQ_0000625201-mRNA-1"/>
    </source>
</evidence>
<evidence type="ECO:0000313" key="1">
    <source>
        <dbReference type="Proteomes" id="UP000887564"/>
    </source>
</evidence>
<keyword evidence="1" id="KW-1185">Reference proteome</keyword>
<name>A0A914RN60_PAREQ</name>
<dbReference type="AlphaFoldDB" id="A0A914RN60"/>
<dbReference type="Proteomes" id="UP000887564">
    <property type="component" value="Unplaced"/>
</dbReference>
<sequence>MAFKSPRSITFDWAAQLPVASSISCNVPQSVTKQLINPFDTDYPDGTRPVTMIWAKPIAGCIETPLKGRVLMTEFVL</sequence>
<dbReference type="PROSITE" id="PS51257">
    <property type="entry name" value="PROKAR_LIPOPROTEIN"/>
    <property type="match status" value="1"/>
</dbReference>